<evidence type="ECO:0000313" key="3">
    <source>
        <dbReference type="Proteomes" id="UP000094969"/>
    </source>
</evidence>
<dbReference type="STRING" id="1526658.BHK69_02540"/>
<dbReference type="Gene3D" id="2.40.160.20">
    <property type="match status" value="1"/>
</dbReference>
<evidence type="ECO:0008006" key="4">
    <source>
        <dbReference type="Google" id="ProtNLM"/>
    </source>
</evidence>
<sequence length="196" mass="20474">MVRVALLVLAGMMAAAPAWAQSQPLPAGVSNYAPATETPPLSWEARIGAAAANPGGRESGLLNFSGEVVTPRVATLNDRFSAAFVPRFHLGSSVNFNGTRYAYAGATWTVDLTKAVFVEASLGAALNDGKTGAVVPENRLNVGCNSGSREAAALGFRLNDRWSLVATLEHFSTAGCSDRDKPRGPANFGAKLGYTF</sequence>
<reference evidence="2 3" key="1">
    <citation type="journal article" date="2015" name="Antonie Van Leeuwenhoek">
        <title>Bosea vaviloviae sp. nov., a new species of slow-growing rhizobia isolated from nodules of the relict species Vavilovia formosa (Stev.) Fed.</title>
        <authorList>
            <person name="Safronova V.I."/>
            <person name="Kuznetsova I.G."/>
            <person name="Sazanova A.L."/>
            <person name="Kimeklis A.K."/>
            <person name="Belimov A.A."/>
            <person name="Andronov E.E."/>
            <person name="Pinaev A.G."/>
            <person name="Chizhevskaya E.P."/>
            <person name="Pukhaev A.R."/>
            <person name="Popov K.P."/>
            <person name="Willems A."/>
            <person name="Tikhonovich I.A."/>
        </authorList>
    </citation>
    <scope>NUCLEOTIDE SEQUENCE [LARGE SCALE GENOMIC DNA]</scope>
    <source>
        <strain evidence="2 3">Vaf18</strain>
    </source>
</reference>
<feature type="signal peptide" evidence="1">
    <location>
        <begin position="1"/>
        <end position="20"/>
    </location>
</feature>
<organism evidence="2 3">
    <name type="scientific">Bosea vaviloviae</name>
    <dbReference type="NCBI Taxonomy" id="1526658"/>
    <lineage>
        <taxon>Bacteria</taxon>
        <taxon>Pseudomonadati</taxon>
        <taxon>Pseudomonadota</taxon>
        <taxon>Alphaproteobacteria</taxon>
        <taxon>Hyphomicrobiales</taxon>
        <taxon>Boseaceae</taxon>
        <taxon>Bosea</taxon>
    </lineage>
</organism>
<protein>
    <recommendedName>
        <fullName evidence="4">Lipid A 3-O-deacylase</fullName>
    </recommendedName>
</protein>
<evidence type="ECO:0000256" key="1">
    <source>
        <dbReference type="SAM" id="SignalP"/>
    </source>
</evidence>
<dbReference type="OrthoDB" id="8112769at2"/>
<proteinExistence type="predicted"/>
<gene>
    <name evidence="2" type="ORF">BHK69_02540</name>
</gene>
<dbReference type="RefSeq" id="WP_069688740.1">
    <property type="nucleotide sequence ID" value="NZ_CP017147.1"/>
</dbReference>
<evidence type="ECO:0000313" key="2">
    <source>
        <dbReference type="EMBL" id="AOO79517.1"/>
    </source>
</evidence>
<dbReference type="KEGG" id="bvv:BHK69_02540"/>
<keyword evidence="1" id="KW-0732">Signal</keyword>
<feature type="chain" id="PRO_5009099704" description="Lipid A 3-O-deacylase" evidence="1">
    <location>
        <begin position="21"/>
        <end position="196"/>
    </location>
</feature>
<accession>A0A1D7TWN5</accession>
<keyword evidence="3" id="KW-1185">Reference proteome</keyword>
<dbReference type="EMBL" id="CP017147">
    <property type="protein sequence ID" value="AOO79517.1"/>
    <property type="molecule type" value="Genomic_DNA"/>
</dbReference>
<dbReference type="Proteomes" id="UP000094969">
    <property type="component" value="Chromosome"/>
</dbReference>
<dbReference type="AlphaFoldDB" id="A0A1D7TWN5"/>
<name>A0A1D7TWN5_9HYPH</name>